<gene>
    <name evidence="8" type="ORF">DL764_003673</name>
</gene>
<dbReference type="Proteomes" id="UP000293360">
    <property type="component" value="Unassembled WGS sequence"/>
</dbReference>
<feature type="chain" id="PRO_5020836885" description="Mid2 domain-containing protein" evidence="7">
    <location>
        <begin position="25"/>
        <end position="282"/>
    </location>
</feature>
<evidence type="ECO:0000256" key="4">
    <source>
        <dbReference type="ARBA" id="ARBA00023136"/>
    </source>
</evidence>
<evidence type="ECO:0000256" key="3">
    <source>
        <dbReference type="ARBA" id="ARBA00022989"/>
    </source>
</evidence>
<dbReference type="PANTHER" id="PTHR15549">
    <property type="entry name" value="PAIRED IMMUNOGLOBULIN-LIKE TYPE 2 RECEPTOR"/>
    <property type="match status" value="1"/>
</dbReference>
<evidence type="ECO:0000256" key="7">
    <source>
        <dbReference type="SAM" id="SignalP"/>
    </source>
</evidence>
<reference evidence="8 9" key="1">
    <citation type="submission" date="2018-06" db="EMBL/GenBank/DDBJ databases">
        <title>Complete Genomes of Monosporascus.</title>
        <authorList>
            <person name="Robinson A.J."/>
            <person name="Natvig D.O."/>
        </authorList>
    </citation>
    <scope>NUCLEOTIDE SEQUENCE [LARGE SCALE GENOMIC DNA]</scope>
    <source>
        <strain evidence="8 9">CBS 110550</strain>
    </source>
</reference>
<evidence type="ECO:0000256" key="5">
    <source>
        <dbReference type="SAM" id="MobiDB-lite"/>
    </source>
</evidence>
<dbReference type="PANTHER" id="PTHR15549:SF33">
    <property type="entry name" value="MEMBRANE PROTEIN WSC4, PUTATIVE (AFU_ORTHOLOGUE AFUA_5G09020)-RELATED"/>
    <property type="match status" value="1"/>
</dbReference>
<dbReference type="EMBL" id="QJNU01000163">
    <property type="protein sequence ID" value="RYP05664.1"/>
    <property type="molecule type" value="Genomic_DNA"/>
</dbReference>
<dbReference type="AlphaFoldDB" id="A0A4Q4TIA0"/>
<name>A0A4Q4TIA0_9PEZI</name>
<feature type="transmembrane region" description="Helical" evidence="6">
    <location>
        <begin position="193"/>
        <end position="216"/>
    </location>
</feature>
<evidence type="ECO:0000256" key="6">
    <source>
        <dbReference type="SAM" id="Phobius"/>
    </source>
</evidence>
<dbReference type="GO" id="GO:0016020">
    <property type="term" value="C:membrane"/>
    <property type="evidence" value="ECO:0007669"/>
    <property type="project" value="UniProtKB-SubCell"/>
</dbReference>
<accession>A0A4Q4TIA0</accession>
<feature type="region of interest" description="Disordered" evidence="5">
    <location>
        <begin position="241"/>
        <end position="282"/>
    </location>
</feature>
<feature type="compositionally biased region" description="Low complexity" evidence="5">
    <location>
        <begin position="134"/>
        <end position="169"/>
    </location>
</feature>
<evidence type="ECO:0000313" key="9">
    <source>
        <dbReference type="Proteomes" id="UP000293360"/>
    </source>
</evidence>
<keyword evidence="7" id="KW-0732">Signal</keyword>
<feature type="compositionally biased region" description="Basic and acidic residues" evidence="5">
    <location>
        <begin position="266"/>
        <end position="275"/>
    </location>
</feature>
<sequence length="282" mass="30843">MSSQFHSMRHLVLLLLVSLPFASCQFFNPPEKRQAVWRVGEVQKIQYRTAFEEYTIALWQEIGGGANPGPILFQTRFGNVREFDFVVQAFDLVLSNSDKFFLWMFEGGASQQNNLSAHHMSSSYFRITDEPEPESSSSSSAAPTSTSTTSSVTVPASLSTSTSASISTETPDESANASTAPADPQAGVISTGVAVGIGVAVGAVGLAALAGIVYWLRRRRRQDRLPPNYGKAMSEFAVVQSNAMQRESKPSYNELPSHHLAPYYGEPREMPRDQQRSPVEIG</sequence>
<comment type="subcellular location">
    <subcellularLocation>
        <location evidence="1">Membrane</location>
        <topology evidence="1">Single-pass membrane protein</topology>
    </subcellularLocation>
</comment>
<proteinExistence type="predicted"/>
<keyword evidence="4 6" id="KW-0472">Membrane</keyword>
<evidence type="ECO:0000313" key="8">
    <source>
        <dbReference type="EMBL" id="RYP05664.1"/>
    </source>
</evidence>
<feature type="region of interest" description="Disordered" evidence="5">
    <location>
        <begin position="126"/>
        <end position="183"/>
    </location>
</feature>
<keyword evidence="9" id="KW-1185">Reference proteome</keyword>
<feature type="signal peptide" evidence="7">
    <location>
        <begin position="1"/>
        <end position="24"/>
    </location>
</feature>
<dbReference type="InterPro" id="IPR051694">
    <property type="entry name" value="Immunoregulatory_rcpt-like"/>
</dbReference>
<dbReference type="STRING" id="155417.A0A4Q4TIA0"/>
<keyword evidence="2 6" id="KW-0812">Transmembrane</keyword>
<dbReference type="OrthoDB" id="5390143at2759"/>
<organism evidence="8 9">
    <name type="scientific">Monosporascus ibericus</name>
    <dbReference type="NCBI Taxonomy" id="155417"/>
    <lineage>
        <taxon>Eukaryota</taxon>
        <taxon>Fungi</taxon>
        <taxon>Dikarya</taxon>
        <taxon>Ascomycota</taxon>
        <taxon>Pezizomycotina</taxon>
        <taxon>Sordariomycetes</taxon>
        <taxon>Xylariomycetidae</taxon>
        <taxon>Xylariales</taxon>
        <taxon>Xylariales incertae sedis</taxon>
        <taxon>Monosporascus</taxon>
    </lineage>
</organism>
<evidence type="ECO:0000256" key="1">
    <source>
        <dbReference type="ARBA" id="ARBA00004167"/>
    </source>
</evidence>
<evidence type="ECO:0000256" key="2">
    <source>
        <dbReference type="ARBA" id="ARBA00022692"/>
    </source>
</evidence>
<protein>
    <recommendedName>
        <fullName evidence="10">Mid2 domain-containing protein</fullName>
    </recommendedName>
</protein>
<evidence type="ECO:0008006" key="10">
    <source>
        <dbReference type="Google" id="ProtNLM"/>
    </source>
</evidence>
<comment type="caution">
    <text evidence="8">The sequence shown here is derived from an EMBL/GenBank/DDBJ whole genome shotgun (WGS) entry which is preliminary data.</text>
</comment>
<keyword evidence="3 6" id="KW-1133">Transmembrane helix</keyword>
<dbReference type="GO" id="GO:0071944">
    <property type="term" value="C:cell periphery"/>
    <property type="evidence" value="ECO:0007669"/>
    <property type="project" value="UniProtKB-ARBA"/>
</dbReference>